<protein>
    <submittedName>
        <fullName evidence="2">Uncharacterized protein</fullName>
    </submittedName>
</protein>
<keyword evidence="3" id="KW-1185">Reference proteome</keyword>
<dbReference type="Proteomes" id="UP000823775">
    <property type="component" value="Unassembled WGS sequence"/>
</dbReference>
<sequence length="99" mass="11188">MSTRFPNEVESSSWGLNDPDGDVQSMMDRAHTSNLGLFSNKPILNFLYFRMKMCTRMVEVEAAMKLELMEVDPNMNTKVVGEVVIVGKPEPDRVGYKVS</sequence>
<evidence type="ECO:0000313" key="2">
    <source>
        <dbReference type="EMBL" id="MCD7457043.1"/>
    </source>
</evidence>
<evidence type="ECO:0000313" key="3">
    <source>
        <dbReference type="Proteomes" id="UP000823775"/>
    </source>
</evidence>
<name>A0ABS8SDT4_DATST</name>
<accession>A0ABS8SDT4</accession>
<gene>
    <name evidence="2" type="ORF">HAX54_033960</name>
</gene>
<proteinExistence type="predicted"/>
<dbReference type="EMBL" id="JACEIK010000437">
    <property type="protein sequence ID" value="MCD7457043.1"/>
    <property type="molecule type" value="Genomic_DNA"/>
</dbReference>
<reference evidence="2 3" key="1">
    <citation type="journal article" date="2021" name="BMC Genomics">
        <title>Datura genome reveals duplications of psychoactive alkaloid biosynthetic genes and high mutation rate following tissue culture.</title>
        <authorList>
            <person name="Rajewski A."/>
            <person name="Carter-House D."/>
            <person name="Stajich J."/>
            <person name="Litt A."/>
        </authorList>
    </citation>
    <scope>NUCLEOTIDE SEQUENCE [LARGE SCALE GENOMIC DNA]</scope>
    <source>
        <strain evidence="2">AR-01</strain>
    </source>
</reference>
<comment type="caution">
    <text evidence="2">The sequence shown here is derived from an EMBL/GenBank/DDBJ whole genome shotgun (WGS) entry which is preliminary data.</text>
</comment>
<organism evidence="2 3">
    <name type="scientific">Datura stramonium</name>
    <name type="common">Jimsonweed</name>
    <name type="synonym">Common thornapple</name>
    <dbReference type="NCBI Taxonomy" id="4076"/>
    <lineage>
        <taxon>Eukaryota</taxon>
        <taxon>Viridiplantae</taxon>
        <taxon>Streptophyta</taxon>
        <taxon>Embryophyta</taxon>
        <taxon>Tracheophyta</taxon>
        <taxon>Spermatophyta</taxon>
        <taxon>Magnoliopsida</taxon>
        <taxon>eudicotyledons</taxon>
        <taxon>Gunneridae</taxon>
        <taxon>Pentapetalae</taxon>
        <taxon>asterids</taxon>
        <taxon>lamiids</taxon>
        <taxon>Solanales</taxon>
        <taxon>Solanaceae</taxon>
        <taxon>Solanoideae</taxon>
        <taxon>Datureae</taxon>
        <taxon>Datura</taxon>
    </lineage>
</organism>
<feature type="compositionally biased region" description="Polar residues" evidence="1">
    <location>
        <begin position="1"/>
        <end position="15"/>
    </location>
</feature>
<feature type="region of interest" description="Disordered" evidence="1">
    <location>
        <begin position="1"/>
        <end position="27"/>
    </location>
</feature>
<evidence type="ECO:0000256" key="1">
    <source>
        <dbReference type="SAM" id="MobiDB-lite"/>
    </source>
</evidence>